<accession>A0A1H7QNP6</accession>
<evidence type="ECO:0000313" key="3">
    <source>
        <dbReference type="Proteomes" id="UP000183015"/>
    </source>
</evidence>
<dbReference type="STRING" id="235985.SAMN05414137_109133"/>
<name>A0A1H7QNP6_STRJI</name>
<proteinExistence type="predicted"/>
<organism evidence="2 3">
    <name type="scientific">Streptacidiphilus jiangxiensis</name>
    <dbReference type="NCBI Taxonomy" id="235985"/>
    <lineage>
        <taxon>Bacteria</taxon>
        <taxon>Bacillati</taxon>
        <taxon>Actinomycetota</taxon>
        <taxon>Actinomycetes</taxon>
        <taxon>Kitasatosporales</taxon>
        <taxon>Streptomycetaceae</taxon>
        <taxon>Streptacidiphilus</taxon>
    </lineage>
</organism>
<evidence type="ECO:0000313" key="2">
    <source>
        <dbReference type="EMBL" id="SEL49596.1"/>
    </source>
</evidence>
<dbReference type="EMBL" id="FOAZ01000009">
    <property type="protein sequence ID" value="SEL49596.1"/>
    <property type="molecule type" value="Genomic_DNA"/>
</dbReference>
<dbReference type="AlphaFoldDB" id="A0A1H7QNP6"/>
<sequence>MELNEALHRIVVGHWRLLLVLTLLPVLVIAALQVRAKPGYDATARLQASNQTPSTTTEADAVLNRAQGFATSQSVVERALQQAGITSRTPTQIEHATTLTRVGTSTVLNLTVNDPDPHTAVAVDSALATQLVTYLNGGPQTTSDASLVSQLTGQEQALLGQRSQVAAQLALARTTADSARLSAQLAAIDQQLGAVQAELNGINNNSASVISQPSSAQPAKSSLVTDVTLGALLGLVTGLLVASVLESVRPRVADAAAFGREIGAPLLGEIAVDGEGEEVRVQIPAETRVGARRAVAHHRVDTLVLTGPDPAGRLPFVADALERELGSVVSTADKPRQPSPNGDGSGVRAAAHTPRAGGAALLGASQLLEAADFTDHPEPAPARPVRVRALSELDDAPDRTEWDEGRREGLLVVVPDLASHREVRRVRHLADATGWPLVGVLGMDRDRGDRRDHQRGRR</sequence>
<dbReference type="PANTHER" id="PTHR32309:SF31">
    <property type="entry name" value="CAPSULAR EXOPOLYSACCHARIDE FAMILY"/>
    <property type="match status" value="1"/>
</dbReference>
<reference evidence="3" key="1">
    <citation type="submission" date="2016-10" db="EMBL/GenBank/DDBJ databases">
        <authorList>
            <person name="Varghese N."/>
        </authorList>
    </citation>
    <scope>NUCLEOTIDE SEQUENCE [LARGE SCALE GENOMIC DNA]</scope>
    <source>
        <strain evidence="3">DSM 45096 / BCRC 16803 / CGMCC 4.1857 / CIP 109030 / JCM 12277 / KCTC 19219 / NBRC 100920 / 33214</strain>
    </source>
</reference>
<dbReference type="RefSeq" id="WP_042445324.1">
    <property type="nucleotide sequence ID" value="NZ_BBPN01000009.1"/>
</dbReference>
<gene>
    <name evidence="2" type="ORF">SAMN05414137_109133</name>
</gene>
<protein>
    <submittedName>
        <fullName evidence="2">Capsular polysaccharide biosynthesis protein</fullName>
    </submittedName>
</protein>
<dbReference type="eggNOG" id="ENOG5033522">
    <property type="taxonomic scope" value="Bacteria"/>
</dbReference>
<evidence type="ECO:0000256" key="1">
    <source>
        <dbReference type="SAM" id="MobiDB-lite"/>
    </source>
</evidence>
<feature type="region of interest" description="Disordered" evidence="1">
    <location>
        <begin position="328"/>
        <end position="350"/>
    </location>
</feature>
<dbReference type="PANTHER" id="PTHR32309">
    <property type="entry name" value="TYROSINE-PROTEIN KINASE"/>
    <property type="match status" value="1"/>
</dbReference>
<dbReference type="OrthoDB" id="3450309at2"/>
<dbReference type="InterPro" id="IPR050445">
    <property type="entry name" value="Bact_polysacc_biosynth/exp"/>
</dbReference>
<dbReference type="Proteomes" id="UP000183015">
    <property type="component" value="Unassembled WGS sequence"/>
</dbReference>
<keyword evidence="3" id="KW-1185">Reference proteome</keyword>